<accession>A0A9X3TW04</accession>
<evidence type="ECO:0000313" key="6">
    <source>
        <dbReference type="EMBL" id="MDA5192594.1"/>
    </source>
</evidence>
<proteinExistence type="predicted"/>
<name>A0A9X3TW04_9PROT</name>
<feature type="domain" description="Thioredoxin" evidence="5">
    <location>
        <begin position="64"/>
        <end position="210"/>
    </location>
</feature>
<dbReference type="InterPro" id="IPR000866">
    <property type="entry name" value="AhpC/TSA"/>
</dbReference>
<dbReference type="EMBL" id="JANWOI010000001">
    <property type="protein sequence ID" value="MDA5192594.1"/>
    <property type="molecule type" value="Genomic_DNA"/>
</dbReference>
<dbReference type="GO" id="GO:0015036">
    <property type="term" value="F:disulfide oxidoreductase activity"/>
    <property type="evidence" value="ECO:0007669"/>
    <property type="project" value="UniProtKB-ARBA"/>
</dbReference>
<evidence type="ECO:0000313" key="7">
    <source>
        <dbReference type="Proteomes" id="UP001141619"/>
    </source>
</evidence>
<dbReference type="PROSITE" id="PS51352">
    <property type="entry name" value="THIOREDOXIN_2"/>
    <property type="match status" value="1"/>
</dbReference>
<evidence type="ECO:0000256" key="1">
    <source>
        <dbReference type="ARBA" id="ARBA00004196"/>
    </source>
</evidence>
<sequence>MTRLVALLTATIILLAVAAALVLKVPEPEPQAPDTVTNASAPNTPNTVWLQEFAVGEMQKLAPANPAAALPMVTIEDDNGRQIALPDLKGKVLLINFWATWCAPCRHEMPALDTLQGTLGGPDFAVVPISIDRGGRSVAAKFFTETGIKSLPLYIDSSSRAARALNIYGLPVTLLVDHEGYEIARFIGPAEWASADAQRVIRATIERAHASRGA</sequence>
<dbReference type="GO" id="GO:0030313">
    <property type="term" value="C:cell envelope"/>
    <property type="evidence" value="ECO:0007669"/>
    <property type="project" value="UniProtKB-SubCell"/>
</dbReference>
<dbReference type="InterPro" id="IPR017937">
    <property type="entry name" value="Thioredoxin_CS"/>
</dbReference>
<evidence type="ECO:0000256" key="3">
    <source>
        <dbReference type="ARBA" id="ARBA00023157"/>
    </source>
</evidence>
<evidence type="ECO:0000256" key="4">
    <source>
        <dbReference type="ARBA" id="ARBA00023284"/>
    </source>
</evidence>
<keyword evidence="7" id="KW-1185">Reference proteome</keyword>
<protein>
    <submittedName>
        <fullName evidence="6">TlpA family protein disulfide reductase</fullName>
    </submittedName>
</protein>
<reference evidence="6" key="2">
    <citation type="journal article" date="2023" name="Syst. Appl. Microbiol.">
        <title>Govania unica gen. nov., sp. nov., a rare biosphere bacterium that represents a novel family in the class Alphaproteobacteria.</title>
        <authorList>
            <person name="Vandamme P."/>
            <person name="Peeters C."/>
            <person name="Hettiarachchi A."/>
            <person name="Cnockaert M."/>
            <person name="Carlier A."/>
        </authorList>
    </citation>
    <scope>NUCLEOTIDE SEQUENCE</scope>
    <source>
        <strain evidence="6">LMG 31809</strain>
    </source>
</reference>
<dbReference type="SUPFAM" id="SSF52833">
    <property type="entry name" value="Thioredoxin-like"/>
    <property type="match status" value="1"/>
</dbReference>
<reference evidence="6" key="1">
    <citation type="submission" date="2022-08" db="EMBL/GenBank/DDBJ databases">
        <authorList>
            <person name="Vandamme P."/>
            <person name="Hettiarachchi A."/>
            <person name="Peeters C."/>
            <person name="Cnockaert M."/>
            <person name="Carlier A."/>
        </authorList>
    </citation>
    <scope>NUCLEOTIDE SEQUENCE</scope>
    <source>
        <strain evidence="6">LMG 31809</strain>
    </source>
</reference>
<evidence type="ECO:0000256" key="2">
    <source>
        <dbReference type="ARBA" id="ARBA00022748"/>
    </source>
</evidence>
<dbReference type="Proteomes" id="UP001141619">
    <property type="component" value="Unassembled WGS sequence"/>
</dbReference>
<gene>
    <name evidence="6" type="ORF">NYP16_01295</name>
</gene>
<dbReference type="InterPro" id="IPR013766">
    <property type="entry name" value="Thioredoxin_domain"/>
</dbReference>
<dbReference type="AlphaFoldDB" id="A0A9X3TW04"/>
<dbReference type="CDD" id="cd02966">
    <property type="entry name" value="TlpA_like_family"/>
    <property type="match status" value="1"/>
</dbReference>
<comment type="caution">
    <text evidence="6">The sequence shown here is derived from an EMBL/GenBank/DDBJ whole genome shotgun (WGS) entry which is preliminary data.</text>
</comment>
<dbReference type="GO" id="GO:0016209">
    <property type="term" value="F:antioxidant activity"/>
    <property type="evidence" value="ECO:0007669"/>
    <property type="project" value="InterPro"/>
</dbReference>
<dbReference type="Pfam" id="PF00578">
    <property type="entry name" value="AhpC-TSA"/>
    <property type="match status" value="1"/>
</dbReference>
<organism evidence="6 7">
    <name type="scientific">Govanella unica</name>
    <dbReference type="NCBI Taxonomy" id="2975056"/>
    <lineage>
        <taxon>Bacteria</taxon>
        <taxon>Pseudomonadati</taxon>
        <taxon>Pseudomonadota</taxon>
        <taxon>Alphaproteobacteria</taxon>
        <taxon>Emcibacterales</taxon>
        <taxon>Govanellaceae</taxon>
        <taxon>Govanella</taxon>
    </lineage>
</organism>
<dbReference type="PANTHER" id="PTHR42852">
    <property type="entry name" value="THIOL:DISULFIDE INTERCHANGE PROTEIN DSBE"/>
    <property type="match status" value="1"/>
</dbReference>
<dbReference type="InterPro" id="IPR050553">
    <property type="entry name" value="Thioredoxin_ResA/DsbE_sf"/>
</dbReference>
<comment type="subcellular location">
    <subcellularLocation>
        <location evidence="1">Cell envelope</location>
    </subcellularLocation>
</comment>
<keyword evidence="4" id="KW-0676">Redox-active center</keyword>
<evidence type="ECO:0000259" key="5">
    <source>
        <dbReference type="PROSITE" id="PS51352"/>
    </source>
</evidence>
<keyword evidence="2" id="KW-0201">Cytochrome c-type biogenesis</keyword>
<dbReference type="PROSITE" id="PS00194">
    <property type="entry name" value="THIOREDOXIN_1"/>
    <property type="match status" value="1"/>
</dbReference>
<dbReference type="PANTHER" id="PTHR42852:SF6">
    <property type="entry name" value="THIOL:DISULFIDE INTERCHANGE PROTEIN DSBE"/>
    <property type="match status" value="1"/>
</dbReference>
<dbReference type="Gene3D" id="3.40.30.10">
    <property type="entry name" value="Glutaredoxin"/>
    <property type="match status" value="1"/>
</dbReference>
<dbReference type="GO" id="GO:0017004">
    <property type="term" value="P:cytochrome complex assembly"/>
    <property type="evidence" value="ECO:0007669"/>
    <property type="project" value="UniProtKB-KW"/>
</dbReference>
<dbReference type="InterPro" id="IPR036249">
    <property type="entry name" value="Thioredoxin-like_sf"/>
</dbReference>
<keyword evidence="3" id="KW-1015">Disulfide bond</keyword>
<dbReference type="RefSeq" id="WP_274942298.1">
    <property type="nucleotide sequence ID" value="NZ_JANWOI010000001.1"/>
</dbReference>